<evidence type="ECO:0000256" key="1">
    <source>
        <dbReference type="SAM" id="MobiDB-lite"/>
    </source>
</evidence>
<feature type="compositionally biased region" description="Pro residues" evidence="1">
    <location>
        <begin position="198"/>
        <end position="213"/>
    </location>
</feature>
<evidence type="ECO:0000256" key="2">
    <source>
        <dbReference type="SAM" id="Phobius"/>
    </source>
</evidence>
<protein>
    <submittedName>
        <fullName evidence="3">Uncharacterized protein</fullName>
    </submittedName>
</protein>
<keyword evidence="2" id="KW-0812">Transmembrane</keyword>
<gene>
    <name evidence="3" type="ORF">OG469_35870</name>
</gene>
<accession>A0ABZ1WHP4</accession>
<keyword evidence="2" id="KW-1133">Transmembrane helix</keyword>
<evidence type="ECO:0000313" key="3">
    <source>
        <dbReference type="EMBL" id="WUS60398.1"/>
    </source>
</evidence>
<sequence>MNMLRPEQIAAALDGSPRVELSGVPTRQDLGHELWVARLYGYRFESYRPSAPRSGVPPVLTLVLDQDPLARRRAAWMRAPDLRPGADSPVEWAWLTAGQWLPNLWTPPGWPPGAYPVPPTPEQLPSAPADVVSDRLSPYPLVALSLVLGTFSGTAASQESSVLAAVLGALAVAAALGAWQVARMRERALRRSFGRPAPTRPPGGTQPPPPPPTLRDQGGDQSSDPEGKQR</sequence>
<proteinExistence type="predicted"/>
<keyword evidence="4" id="KW-1185">Reference proteome</keyword>
<reference evidence="3 4" key="1">
    <citation type="submission" date="2022-10" db="EMBL/GenBank/DDBJ databases">
        <title>The complete genomes of actinobacterial strains from the NBC collection.</title>
        <authorList>
            <person name="Joergensen T.S."/>
            <person name="Alvarez Arevalo M."/>
            <person name="Sterndorff E.B."/>
            <person name="Faurdal D."/>
            <person name="Vuksanovic O."/>
            <person name="Mourched A.-S."/>
            <person name="Charusanti P."/>
            <person name="Shaw S."/>
            <person name="Blin K."/>
            <person name="Weber T."/>
        </authorList>
    </citation>
    <scope>NUCLEOTIDE SEQUENCE [LARGE SCALE GENOMIC DNA]</scope>
    <source>
        <strain evidence="3 4">NBC_01247</strain>
    </source>
</reference>
<feature type="region of interest" description="Disordered" evidence="1">
    <location>
        <begin position="190"/>
        <end position="230"/>
    </location>
</feature>
<evidence type="ECO:0000313" key="4">
    <source>
        <dbReference type="Proteomes" id="UP001432014"/>
    </source>
</evidence>
<feature type="transmembrane region" description="Helical" evidence="2">
    <location>
        <begin position="162"/>
        <end position="182"/>
    </location>
</feature>
<dbReference type="EMBL" id="CP108482">
    <property type="protein sequence ID" value="WUS60398.1"/>
    <property type="molecule type" value="Genomic_DNA"/>
</dbReference>
<dbReference type="Proteomes" id="UP001432014">
    <property type="component" value="Chromosome"/>
</dbReference>
<name>A0ABZ1WHP4_9ACTN</name>
<keyword evidence="2" id="KW-0472">Membrane</keyword>
<dbReference type="RefSeq" id="WP_329493503.1">
    <property type="nucleotide sequence ID" value="NZ_CP108460.1"/>
</dbReference>
<organism evidence="3 4">
    <name type="scientific">Kitasatospora herbaricolor</name>
    <dbReference type="NCBI Taxonomy" id="68217"/>
    <lineage>
        <taxon>Bacteria</taxon>
        <taxon>Bacillati</taxon>
        <taxon>Actinomycetota</taxon>
        <taxon>Actinomycetes</taxon>
        <taxon>Kitasatosporales</taxon>
        <taxon>Streptomycetaceae</taxon>
        <taxon>Kitasatospora</taxon>
    </lineage>
</organism>